<evidence type="ECO:0000256" key="4">
    <source>
        <dbReference type="ARBA" id="ARBA00022825"/>
    </source>
</evidence>
<feature type="transmembrane region" description="Helical" evidence="8">
    <location>
        <begin position="445"/>
        <end position="467"/>
    </location>
</feature>
<reference evidence="10" key="1">
    <citation type="journal article" date="2021" name="PeerJ">
        <title>Extensive microbial diversity within the chicken gut microbiome revealed by metagenomics and culture.</title>
        <authorList>
            <person name="Gilroy R."/>
            <person name="Ravi A."/>
            <person name="Getino M."/>
            <person name="Pursley I."/>
            <person name="Horton D.L."/>
            <person name="Alikhan N.F."/>
            <person name="Baker D."/>
            <person name="Gharbi K."/>
            <person name="Hall N."/>
            <person name="Watson M."/>
            <person name="Adriaenssens E.M."/>
            <person name="Foster-Nyarko E."/>
            <person name="Jarju S."/>
            <person name="Secka A."/>
            <person name="Antonio M."/>
            <person name="Oren A."/>
            <person name="Chaudhuri R.R."/>
            <person name="La Ragione R."/>
            <person name="Hildebrand F."/>
            <person name="Pallen M.J."/>
        </authorList>
    </citation>
    <scope>NUCLEOTIDE SEQUENCE</scope>
    <source>
        <strain evidence="10">ChiHejej3B27-3195</strain>
    </source>
</reference>
<dbReference type="PANTHER" id="PTHR43806:SF11">
    <property type="entry name" value="CEREVISIN-RELATED"/>
    <property type="match status" value="1"/>
</dbReference>
<keyword evidence="3 5" id="KW-0378">Hydrolase</keyword>
<dbReference type="InterPro" id="IPR015500">
    <property type="entry name" value="Peptidase_S8_subtilisin-rel"/>
</dbReference>
<dbReference type="InterPro" id="IPR023828">
    <property type="entry name" value="Peptidase_S8_Ser-AS"/>
</dbReference>
<dbReference type="SUPFAM" id="SSF52743">
    <property type="entry name" value="Subtilisin-like"/>
    <property type="match status" value="1"/>
</dbReference>
<feature type="compositionally biased region" description="Acidic residues" evidence="7">
    <location>
        <begin position="409"/>
        <end position="418"/>
    </location>
</feature>
<dbReference type="Gene3D" id="3.40.50.200">
    <property type="entry name" value="Peptidase S8/S53 domain"/>
    <property type="match status" value="1"/>
</dbReference>
<evidence type="ECO:0000256" key="5">
    <source>
        <dbReference type="PROSITE-ProRule" id="PRU01240"/>
    </source>
</evidence>
<feature type="active site" description="Charge relay system" evidence="5">
    <location>
        <position position="97"/>
    </location>
</feature>
<dbReference type="Proteomes" id="UP000824151">
    <property type="component" value="Unassembled WGS sequence"/>
</dbReference>
<keyword evidence="8" id="KW-1133">Transmembrane helix</keyword>
<evidence type="ECO:0000313" key="10">
    <source>
        <dbReference type="EMBL" id="HIW99293.1"/>
    </source>
</evidence>
<dbReference type="PROSITE" id="PS00136">
    <property type="entry name" value="SUBTILASE_ASP"/>
    <property type="match status" value="1"/>
</dbReference>
<comment type="similarity">
    <text evidence="1 5 6">Belongs to the peptidase S8 family.</text>
</comment>
<dbReference type="PRINTS" id="PR00723">
    <property type="entry name" value="SUBTILISIN"/>
</dbReference>
<protein>
    <submittedName>
        <fullName evidence="10">S8 family serine peptidase</fullName>
    </submittedName>
</protein>
<comment type="caution">
    <text evidence="10">The sequence shown here is derived from an EMBL/GenBank/DDBJ whole genome shotgun (WGS) entry which is preliminary data.</text>
</comment>
<feature type="region of interest" description="Disordered" evidence="7">
    <location>
        <begin position="146"/>
        <end position="181"/>
    </location>
</feature>
<organism evidence="10 11">
    <name type="scientific">Candidatus Nesterenkonia stercoripullorum</name>
    <dbReference type="NCBI Taxonomy" id="2838701"/>
    <lineage>
        <taxon>Bacteria</taxon>
        <taxon>Bacillati</taxon>
        <taxon>Actinomycetota</taxon>
        <taxon>Actinomycetes</taxon>
        <taxon>Micrococcales</taxon>
        <taxon>Micrococcaceae</taxon>
        <taxon>Nesterenkonia</taxon>
    </lineage>
</organism>
<reference evidence="10" key="2">
    <citation type="submission" date="2021-04" db="EMBL/GenBank/DDBJ databases">
        <authorList>
            <person name="Gilroy R."/>
        </authorList>
    </citation>
    <scope>NUCLEOTIDE SEQUENCE</scope>
    <source>
        <strain evidence="10">ChiHejej3B27-3195</strain>
    </source>
</reference>
<dbReference type="PROSITE" id="PS00137">
    <property type="entry name" value="SUBTILASE_HIS"/>
    <property type="match status" value="1"/>
</dbReference>
<dbReference type="Pfam" id="PF00082">
    <property type="entry name" value="Peptidase_S8"/>
    <property type="match status" value="1"/>
</dbReference>
<dbReference type="GO" id="GO:0006508">
    <property type="term" value="P:proteolysis"/>
    <property type="evidence" value="ECO:0007669"/>
    <property type="project" value="UniProtKB-KW"/>
</dbReference>
<feature type="active site" description="Charge relay system" evidence="5">
    <location>
        <position position="135"/>
    </location>
</feature>
<dbReference type="EMBL" id="DXGD01000144">
    <property type="protein sequence ID" value="HIW99293.1"/>
    <property type="molecule type" value="Genomic_DNA"/>
</dbReference>
<dbReference type="InterPro" id="IPR022398">
    <property type="entry name" value="Peptidase_S8_His-AS"/>
</dbReference>
<accession>A0A9D1US31</accession>
<dbReference type="PROSITE" id="PS00138">
    <property type="entry name" value="SUBTILASE_SER"/>
    <property type="match status" value="1"/>
</dbReference>
<dbReference type="InterPro" id="IPR000209">
    <property type="entry name" value="Peptidase_S8/S53_dom"/>
</dbReference>
<dbReference type="InterPro" id="IPR023827">
    <property type="entry name" value="Peptidase_S8_Asp-AS"/>
</dbReference>
<proteinExistence type="inferred from homology"/>
<feature type="domain" description="Peptidase S8/S53" evidence="9">
    <location>
        <begin position="88"/>
        <end position="373"/>
    </location>
</feature>
<evidence type="ECO:0000256" key="1">
    <source>
        <dbReference type="ARBA" id="ARBA00011073"/>
    </source>
</evidence>
<evidence type="ECO:0000256" key="3">
    <source>
        <dbReference type="ARBA" id="ARBA00022801"/>
    </source>
</evidence>
<sequence>MVNSAPFPDPARRSAPVAPAALAPAALRPRSAAGARRRRRAGRCVALGLLLTLTGTLTAPAAQADAWRQAEFWLEDYGVTDAWDETQGEDVTVAVIDTGIDSSHPSLEGAVSGGTDVSGAGDDDGSPVDQMSSEHGTMVASLLAGRGQEPSSNDLDTLPGDDSSTEGPSDTESDERGSGLMGVAPEADLLSISLMLEEPNPDGPDADDQIAEAVRWAVDNDADIINMSLGSGKQSWPTEWDEAFQYAEDNDVLVVAAAGNRAAGHFSVGAPATIPGVLTVAGVDEARNISDDASSQGIAVDIAAASEPLVGAVPNDAFAQWEGTSGAAPIVAGAAALVWSAHPELSAVEVKHRLLSTAESEGSDETDPEYGHGVLNVDEAVSGDVPEFDEADYPTLEEWVRVHRRADAEPEQSEEIPEDSGIVTDPDGEPRERPQASELTAAQSWAGPTAIGVGALLIVGVLVFGALHLSRVYGKGSGPRH</sequence>
<name>A0A9D1US31_9MICC</name>
<evidence type="ECO:0000256" key="2">
    <source>
        <dbReference type="ARBA" id="ARBA00022670"/>
    </source>
</evidence>
<dbReference type="GO" id="GO:0004252">
    <property type="term" value="F:serine-type endopeptidase activity"/>
    <property type="evidence" value="ECO:0007669"/>
    <property type="project" value="UniProtKB-UniRule"/>
</dbReference>
<dbReference type="AlphaFoldDB" id="A0A9D1US31"/>
<keyword evidence="2 5" id="KW-0645">Protease</keyword>
<keyword evidence="4 5" id="KW-0720">Serine protease</keyword>
<keyword evidence="8" id="KW-0472">Membrane</keyword>
<feature type="region of interest" description="Disordered" evidence="7">
    <location>
        <begin position="101"/>
        <end position="133"/>
    </location>
</feature>
<evidence type="ECO:0000313" key="11">
    <source>
        <dbReference type="Proteomes" id="UP000824151"/>
    </source>
</evidence>
<feature type="active site" description="Charge relay system" evidence="5">
    <location>
        <position position="325"/>
    </location>
</feature>
<dbReference type="InterPro" id="IPR036852">
    <property type="entry name" value="Peptidase_S8/S53_dom_sf"/>
</dbReference>
<evidence type="ECO:0000259" key="9">
    <source>
        <dbReference type="Pfam" id="PF00082"/>
    </source>
</evidence>
<keyword evidence="8" id="KW-0812">Transmembrane</keyword>
<gene>
    <name evidence="10" type="ORF">H9871_04035</name>
</gene>
<dbReference type="InterPro" id="IPR050131">
    <property type="entry name" value="Peptidase_S8_subtilisin-like"/>
</dbReference>
<dbReference type="PANTHER" id="PTHR43806">
    <property type="entry name" value="PEPTIDASE S8"/>
    <property type="match status" value="1"/>
</dbReference>
<evidence type="ECO:0000256" key="6">
    <source>
        <dbReference type="RuleBase" id="RU003355"/>
    </source>
</evidence>
<evidence type="ECO:0000256" key="8">
    <source>
        <dbReference type="SAM" id="Phobius"/>
    </source>
</evidence>
<dbReference type="PROSITE" id="PS51892">
    <property type="entry name" value="SUBTILASE"/>
    <property type="match status" value="1"/>
</dbReference>
<feature type="region of interest" description="Disordered" evidence="7">
    <location>
        <begin position="405"/>
        <end position="441"/>
    </location>
</feature>
<evidence type="ECO:0000256" key="7">
    <source>
        <dbReference type="SAM" id="MobiDB-lite"/>
    </source>
</evidence>